<keyword evidence="2" id="KW-1185">Reference proteome</keyword>
<dbReference type="EMBL" id="VSRR010015297">
    <property type="protein sequence ID" value="MPC58029.1"/>
    <property type="molecule type" value="Genomic_DNA"/>
</dbReference>
<evidence type="ECO:0000313" key="1">
    <source>
        <dbReference type="EMBL" id="MPC58029.1"/>
    </source>
</evidence>
<reference evidence="1 2" key="1">
    <citation type="submission" date="2019-05" db="EMBL/GenBank/DDBJ databases">
        <title>Another draft genome of Portunus trituberculatus and its Hox gene families provides insights of decapod evolution.</title>
        <authorList>
            <person name="Jeong J.-H."/>
            <person name="Song I."/>
            <person name="Kim S."/>
            <person name="Choi T."/>
            <person name="Kim D."/>
            <person name="Ryu S."/>
            <person name="Kim W."/>
        </authorList>
    </citation>
    <scope>NUCLEOTIDE SEQUENCE [LARGE SCALE GENOMIC DNA]</scope>
    <source>
        <tissue evidence="1">Muscle</tissue>
    </source>
</reference>
<name>A0A5B7GKC3_PORTR</name>
<evidence type="ECO:0000313" key="2">
    <source>
        <dbReference type="Proteomes" id="UP000324222"/>
    </source>
</evidence>
<accession>A0A5B7GKC3</accession>
<gene>
    <name evidence="1" type="ORF">E2C01_052021</name>
</gene>
<protein>
    <submittedName>
        <fullName evidence="1">Uncharacterized protein</fullName>
    </submittedName>
</protein>
<comment type="caution">
    <text evidence="1">The sequence shown here is derived from an EMBL/GenBank/DDBJ whole genome shotgun (WGS) entry which is preliminary data.</text>
</comment>
<dbReference type="Proteomes" id="UP000324222">
    <property type="component" value="Unassembled WGS sequence"/>
</dbReference>
<dbReference type="AlphaFoldDB" id="A0A5B7GKC3"/>
<organism evidence="1 2">
    <name type="scientific">Portunus trituberculatus</name>
    <name type="common">Swimming crab</name>
    <name type="synonym">Neptunus trituberculatus</name>
    <dbReference type="NCBI Taxonomy" id="210409"/>
    <lineage>
        <taxon>Eukaryota</taxon>
        <taxon>Metazoa</taxon>
        <taxon>Ecdysozoa</taxon>
        <taxon>Arthropoda</taxon>
        <taxon>Crustacea</taxon>
        <taxon>Multicrustacea</taxon>
        <taxon>Malacostraca</taxon>
        <taxon>Eumalacostraca</taxon>
        <taxon>Eucarida</taxon>
        <taxon>Decapoda</taxon>
        <taxon>Pleocyemata</taxon>
        <taxon>Brachyura</taxon>
        <taxon>Eubrachyura</taxon>
        <taxon>Portunoidea</taxon>
        <taxon>Portunidae</taxon>
        <taxon>Portuninae</taxon>
        <taxon>Portunus</taxon>
    </lineage>
</organism>
<sequence length="98" mass="10703">MPLLPPPTFSHPTVSLPYHRQSLLSLVSPSLHPHLPPSPFPASQNPIRVPTVASPCHLVWLGRKPAAKQYTRKGEAGGGMEETGGDWGRIRYLCGMLE</sequence>
<proteinExistence type="predicted"/>